<feature type="transmembrane region" description="Helical" evidence="8">
    <location>
        <begin position="58"/>
        <end position="77"/>
    </location>
</feature>
<proteinExistence type="inferred from homology"/>
<evidence type="ECO:0000313" key="11">
    <source>
        <dbReference type="Proteomes" id="UP000294513"/>
    </source>
</evidence>
<dbReference type="EMBL" id="SMKU01000072">
    <property type="protein sequence ID" value="TDD87317.1"/>
    <property type="molecule type" value="Genomic_DNA"/>
</dbReference>
<feature type="transmembrane region" description="Helical" evidence="8">
    <location>
        <begin position="409"/>
        <end position="430"/>
    </location>
</feature>
<dbReference type="PRINTS" id="PR01036">
    <property type="entry name" value="TCRTETB"/>
</dbReference>
<feature type="transmembrane region" description="Helical" evidence="8">
    <location>
        <begin position="372"/>
        <end position="397"/>
    </location>
</feature>
<evidence type="ECO:0000256" key="7">
    <source>
        <dbReference type="ARBA" id="ARBA00023136"/>
    </source>
</evidence>
<dbReference type="InterPro" id="IPR036259">
    <property type="entry name" value="MFS_trans_sf"/>
</dbReference>
<comment type="subcellular location">
    <subcellularLocation>
        <location evidence="1">Cell membrane</location>
        <topology evidence="1">Multi-pass membrane protein</topology>
    </subcellularLocation>
</comment>
<reference evidence="10 11" key="1">
    <citation type="submission" date="2019-03" db="EMBL/GenBank/DDBJ databases">
        <title>Draft genome sequences of novel Actinobacteria.</title>
        <authorList>
            <person name="Sahin N."/>
            <person name="Ay H."/>
            <person name="Saygin H."/>
        </authorList>
    </citation>
    <scope>NUCLEOTIDE SEQUENCE [LARGE SCALE GENOMIC DNA]</scope>
    <source>
        <strain evidence="10 11">H3C3</strain>
    </source>
</reference>
<accession>A0A4V2YX25</accession>
<keyword evidence="7 8" id="KW-0472">Membrane</keyword>
<evidence type="ECO:0000256" key="5">
    <source>
        <dbReference type="ARBA" id="ARBA00022692"/>
    </source>
</evidence>
<keyword evidence="5 8" id="KW-0812">Transmembrane</keyword>
<keyword evidence="11" id="KW-1185">Reference proteome</keyword>
<evidence type="ECO:0000256" key="8">
    <source>
        <dbReference type="SAM" id="Phobius"/>
    </source>
</evidence>
<dbReference type="PANTHER" id="PTHR42718:SF9">
    <property type="entry name" value="MAJOR FACILITATOR SUPERFAMILY MULTIDRUG TRANSPORTER MFSC"/>
    <property type="match status" value="1"/>
</dbReference>
<evidence type="ECO:0000256" key="2">
    <source>
        <dbReference type="ARBA" id="ARBA00008537"/>
    </source>
</evidence>
<evidence type="ECO:0000259" key="9">
    <source>
        <dbReference type="PROSITE" id="PS50850"/>
    </source>
</evidence>
<feature type="transmembrane region" description="Helical" evidence="8">
    <location>
        <begin position="346"/>
        <end position="366"/>
    </location>
</feature>
<keyword evidence="4" id="KW-1003">Cell membrane</keyword>
<gene>
    <name evidence="10" type="ORF">E1298_16280</name>
</gene>
<name>A0A4V2YX25_9ACTN</name>
<evidence type="ECO:0000313" key="10">
    <source>
        <dbReference type="EMBL" id="TDD87317.1"/>
    </source>
</evidence>
<evidence type="ECO:0000256" key="6">
    <source>
        <dbReference type="ARBA" id="ARBA00022989"/>
    </source>
</evidence>
<dbReference type="AlphaFoldDB" id="A0A4V2YX25"/>
<keyword evidence="3" id="KW-0813">Transport</keyword>
<comment type="caution">
    <text evidence="10">The sequence shown here is derived from an EMBL/GenBank/DDBJ whole genome shotgun (WGS) entry which is preliminary data.</text>
</comment>
<feature type="transmembrane region" description="Helical" evidence="8">
    <location>
        <begin position="285"/>
        <end position="307"/>
    </location>
</feature>
<dbReference type="RefSeq" id="WP_131894026.1">
    <property type="nucleotide sequence ID" value="NZ_SMKU01000072.1"/>
</dbReference>
<comment type="similarity">
    <text evidence="2">Belongs to the major facilitator superfamily. EmrB family.</text>
</comment>
<feature type="transmembrane region" description="Helical" evidence="8">
    <location>
        <begin position="20"/>
        <end position="46"/>
    </location>
</feature>
<dbReference type="Proteomes" id="UP000294513">
    <property type="component" value="Unassembled WGS sequence"/>
</dbReference>
<dbReference type="PANTHER" id="PTHR42718">
    <property type="entry name" value="MAJOR FACILITATOR SUPERFAMILY MULTIDRUG TRANSPORTER MFSC"/>
    <property type="match status" value="1"/>
</dbReference>
<feature type="transmembrane region" description="Helical" evidence="8">
    <location>
        <begin position="214"/>
        <end position="233"/>
    </location>
</feature>
<dbReference type="GO" id="GO:0022857">
    <property type="term" value="F:transmembrane transporter activity"/>
    <property type="evidence" value="ECO:0007669"/>
    <property type="project" value="InterPro"/>
</dbReference>
<keyword evidence="6 8" id="KW-1133">Transmembrane helix</keyword>
<feature type="transmembrane region" description="Helical" evidence="8">
    <location>
        <begin position="245"/>
        <end position="264"/>
    </location>
</feature>
<organism evidence="10 11">
    <name type="scientific">Actinomadura rubrisoli</name>
    <dbReference type="NCBI Taxonomy" id="2530368"/>
    <lineage>
        <taxon>Bacteria</taxon>
        <taxon>Bacillati</taxon>
        <taxon>Actinomycetota</taxon>
        <taxon>Actinomycetes</taxon>
        <taxon>Streptosporangiales</taxon>
        <taxon>Thermomonosporaceae</taxon>
        <taxon>Actinomadura</taxon>
    </lineage>
</organism>
<feature type="domain" description="Major facilitator superfamily (MFS) profile" evidence="9">
    <location>
        <begin position="23"/>
        <end position="473"/>
    </location>
</feature>
<dbReference type="SUPFAM" id="SSF103473">
    <property type="entry name" value="MFS general substrate transporter"/>
    <property type="match status" value="1"/>
</dbReference>
<dbReference type="Gene3D" id="1.20.1250.20">
    <property type="entry name" value="MFS general substrate transporter like domains"/>
    <property type="match status" value="2"/>
</dbReference>
<feature type="transmembrane region" description="Helical" evidence="8">
    <location>
        <begin position="175"/>
        <end position="194"/>
    </location>
</feature>
<dbReference type="PROSITE" id="PS50850">
    <property type="entry name" value="MFS"/>
    <property type="match status" value="1"/>
</dbReference>
<feature type="transmembrane region" description="Helical" evidence="8">
    <location>
        <begin position="114"/>
        <end position="135"/>
    </location>
</feature>
<dbReference type="CDD" id="cd17503">
    <property type="entry name" value="MFS_LmrB_MDR_like"/>
    <property type="match status" value="1"/>
</dbReference>
<evidence type="ECO:0000256" key="1">
    <source>
        <dbReference type="ARBA" id="ARBA00004651"/>
    </source>
</evidence>
<protein>
    <submittedName>
        <fullName evidence="10">DHA2 family efflux MFS transporter permease subunit</fullName>
    </submittedName>
</protein>
<dbReference type="NCBIfam" id="TIGR00711">
    <property type="entry name" value="efflux_EmrB"/>
    <property type="match status" value="1"/>
</dbReference>
<evidence type="ECO:0000256" key="3">
    <source>
        <dbReference type="ARBA" id="ARBA00022448"/>
    </source>
</evidence>
<dbReference type="InterPro" id="IPR004638">
    <property type="entry name" value="EmrB-like"/>
</dbReference>
<feature type="transmembrane region" description="Helical" evidence="8">
    <location>
        <begin position="450"/>
        <end position="468"/>
    </location>
</feature>
<feature type="transmembrane region" description="Helical" evidence="8">
    <location>
        <begin position="147"/>
        <end position="169"/>
    </location>
</feature>
<dbReference type="InterPro" id="IPR020846">
    <property type="entry name" value="MFS_dom"/>
</dbReference>
<evidence type="ECO:0000256" key="4">
    <source>
        <dbReference type="ARBA" id="ARBA00022475"/>
    </source>
</evidence>
<feature type="transmembrane region" description="Helical" evidence="8">
    <location>
        <begin position="89"/>
        <end position="108"/>
    </location>
</feature>
<dbReference type="GO" id="GO:0005886">
    <property type="term" value="C:plasma membrane"/>
    <property type="evidence" value="ECO:0007669"/>
    <property type="project" value="UniProtKB-SubCell"/>
</dbReference>
<dbReference type="InterPro" id="IPR011701">
    <property type="entry name" value="MFS"/>
</dbReference>
<sequence length="487" mass="50729">MSTPNRNGPPADPDRIDPAVWRMAFTIIVGALAVVFDTTIVSVALNDLAKELDAPLSTIQWVSTGYLLAMFVTIPLAGWAQSRLGGKRLWIAALGVFLLGSILSALAWNAISLIAFRVVQGIGGGIMMPLVVTLIMQAAKGRSIGKVMATITLPTALGPILGPVLGGIILHLADWRWLFLVNIPFCVVGGWLAWRNLPDDRPAPDRPRAHLDIVGLLLLSPGVAAIIYGLSQVDGSAGFDSAEVLVPLIGGLALVGGFTAWAVPRAGALINLRLFRHRALASSSALGFLAGITLYGAMMLLPLYFQQVRGEDALGAGLLLIPQGIGALIARTRAGDYTDRFGSRSVAFGGFAVVAAATVPFAFATADTGNVLLMAALLVRGIGMATATIAITSAAYVGLEHKEIPDASIIARVAQQIGGSVGIAVLAVILQHTADDAHSLDALADGFGDAFWWSVAFTAVAVPLSLLLPGRPKPLVPADKAEVESAV</sequence>
<dbReference type="OrthoDB" id="9812221at2"/>
<dbReference type="Pfam" id="PF07690">
    <property type="entry name" value="MFS_1"/>
    <property type="match status" value="1"/>
</dbReference>